<dbReference type="Pfam" id="PF04115">
    <property type="entry name" value="Ureidogly_lyase"/>
    <property type="match status" value="1"/>
</dbReference>
<protein>
    <submittedName>
        <fullName evidence="5">Ureidoglycolate hydrolase</fullName>
    </submittedName>
</protein>
<comment type="caution">
    <text evidence="5">The sequence shown here is derived from an EMBL/GenBank/DDBJ whole genome shotgun (WGS) entry which is preliminary data.</text>
</comment>
<dbReference type="RefSeq" id="WP_047762713.1">
    <property type="nucleotide sequence ID" value="NZ_LAQL01000002.1"/>
</dbReference>
<dbReference type="InterPro" id="IPR024060">
    <property type="entry name" value="Ureidoglycolate_lyase_dom_sf"/>
</dbReference>
<evidence type="ECO:0000256" key="1">
    <source>
        <dbReference type="ARBA" id="ARBA00011738"/>
    </source>
</evidence>
<name>A0A0H2MK75_9PROT</name>
<organism evidence="5 6">
    <name type="scientific">Kiloniella spongiae</name>
    <dbReference type="NCBI Taxonomy" id="1489064"/>
    <lineage>
        <taxon>Bacteria</taxon>
        <taxon>Pseudomonadati</taxon>
        <taxon>Pseudomonadota</taxon>
        <taxon>Alphaproteobacteria</taxon>
        <taxon>Rhodospirillales</taxon>
        <taxon>Kiloniellaceae</taxon>
        <taxon>Kiloniella</taxon>
    </lineage>
</organism>
<reference evidence="5 6" key="1">
    <citation type="submission" date="2015-03" db="EMBL/GenBank/DDBJ databases">
        <title>Genome Sequence of Kiloniella spongiae MEBiC09566, isolated from a marine sponge.</title>
        <authorList>
            <person name="Shao Z."/>
            <person name="Wang L."/>
            <person name="Li X."/>
        </authorList>
    </citation>
    <scope>NUCLEOTIDE SEQUENCE [LARGE SCALE GENOMIC DNA]</scope>
    <source>
        <strain evidence="5 6">MEBiC09566</strain>
    </source>
</reference>
<dbReference type="AlphaFoldDB" id="A0A0H2MK75"/>
<gene>
    <name evidence="5" type="ORF">WH96_03745</name>
</gene>
<dbReference type="GO" id="GO:0000256">
    <property type="term" value="P:allantoin catabolic process"/>
    <property type="evidence" value="ECO:0007669"/>
    <property type="project" value="InterPro"/>
</dbReference>
<sequence length="234" mass="26358">MSKPPSPNDTSKKYAEKKSFDYMNPAVPDELPLFHVPLIKATSDSLQGFGTVVTDYMSHPVEIVQWPAQGWRKIDEGTGDEAGHLEGIFEFWWEGDVLLGQNMAVNDRYILGWSEQPGKASRENITPDRSQLLIWHANYHPDGAQLFYPLDNKPFIAALAKTGDDMKPEDWVAFYCDGSFGLCIHPGIWHEAITPLSPKSRFYDKQGAVHARVSCDFTKEFGVFLRIPLTPPSD</sequence>
<dbReference type="GO" id="GO:0050385">
    <property type="term" value="F:ureidoglycolate lyase activity"/>
    <property type="evidence" value="ECO:0007669"/>
    <property type="project" value="UniProtKB-EC"/>
</dbReference>
<evidence type="ECO:0000313" key="6">
    <source>
        <dbReference type="Proteomes" id="UP000035444"/>
    </source>
</evidence>
<dbReference type="PATRIC" id="fig|1489064.4.peg.1687"/>
<dbReference type="InterPro" id="IPR007247">
    <property type="entry name" value="Ureidogly_lyase"/>
</dbReference>
<evidence type="ECO:0000256" key="2">
    <source>
        <dbReference type="ARBA" id="ARBA00022631"/>
    </source>
</evidence>
<dbReference type="SUPFAM" id="SSF51182">
    <property type="entry name" value="RmlC-like cupins"/>
    <property type="match status" value="1"/>
</dbReference>
<dbReference type="STRING" id="1489064.WH96_03745"/>
<dbReference type="CDD" id="cd20298">
    <property type="entry name" value="cupin_UAH"/>
    <property type="match status" value="1"/>
</dbReference>
<dbReference type="EMBL" id="LAQL01000002">
    <property type="protein sequence ID" value="KLN62591.1"/>
    <property type="molecule type" value="Genomic_DNA"/>
</dbReference>
<dbReference type="Proteomes" id="UP000035444">
    <property type="component" value="Unassembled WGS sequence"/>
</dbReference>
<dbReference type="InterPro" id="IPR047233">
    <property type="entry name" value="UAH_cupin"/>
</dbReference>
<evidence type="ECO:0000256" key="3">
    <source>
        <dbReference type="ARBA" id="ARBA00023239"/>
    </source>
</evidence>
<evidence type="ECO:0000313" key="5">
    <source>
        <dbReference type="EMBL" id="KLN62591.1"/>
    </source>
</evidence>
<dbReference type="OrthoDB" id="277389at2"/>
<comment type="subunit">
    <text evidence="1">Homodimer.</text>
</comment>
<evidence type="ECO:0000256" key="4">
    <source>
        <dbReference type="ARBA" id="ARBA00047684"/>
    </source>
</evidence>
<accession>A0A0H2MK75</accession>
<keyword evidence="5" id="KW-0378">Hydrolase</keyword>
<keyword evidence="6" id="KW-1185">Reference proteome</keyword>
<dbReference type="Gene3D" id="2.60.120.480">
    <property type="entry name" value="Ureidoglycolate hydrolase"/>
    <property type="match status" value="1"/>
</dbReference>
<dbReference type="GO" id="GO:0006144">
    <property type="term" value="P:purine nucleobase metabolic process"/>
    <property type="evidence" value="ECO:0007669"/>
    <property type="project" value="UniProtKB-KW"/>
</dbReference>
<proteinExistence type="predicted"/>
<keyword evidence="2" id="KW-0659">Purine metabolism</keyword>
<dbReference type="GO" id="GO:0004848">
    <property type="term" value="F:ureidoglycolate hydrolase activity"/>
    <property type="evidence" value="ECO:0007669"/>
    <property type="project" value="InterPro"/>
</dbReference>
<keyword evidence="3" id="KW-0456">Lyase</keyword>
<comment type="catalytic activity">
    <reaction evidence="4">
        <text>(S)-ureidoglycolate = urea + glyoxylate</text>
        <dbReference type="Rhea" id="RHEA:11304"/>
        <dbReference type="ChEBI" id="CHEBI:16199"/>
        <dbReference type="ChEBI" id="CHEBI:36655"/>
        <dbReference type="ChEBI" id="CHEBI:57296"/>
        <dbReference type="EC" id="4.3.2.3"/>
    </reaction>
</comment>
<dbReference type="InterPro" id="IPR011051">
    <property type="entry name" value="RmlC_Cupin_sf"/>
</dbReference>